<dbReference type="PANTHER" id="PTHR42705">
    <property type="entry name" value="BIFUNCTIONAL NON-HOMOLOGOUS END JOINING PROTEIN LIGD"/>
    <property type="match status" value="1"/>
</dbReference>
<keyword evidence="4" id="KW-1185">Reference proteome</keyword>
<name>A0A6P0H5Y3_9ACTN</name>
<dbReference type="EMBL" id="JAAGWH010000019">
    <property type="protein sequence ID" value="NEK94299.1"/>
    <property type="molecule type" value="Genomic_DNA"/>
</dbReference>
<proteinExistence type="predicted"/>
<sequence>MATGDEERDGVRLSSLDSPLGDGLEVTKRDLVDHLDAFADRLVPLLSGRPLTVKRVRPGAAPFIQRDVPKGAPEWVRTVPTWSDRAHREVHQVLCEDRRTLLWLANQRAVELHVPFGRVGEEQPTGLVLDLDPPEAADFGVVVATALLARRALADAGLAGAVKTSGSTGLHVVVPVHGSPVEDVAAATRALAARAAALDPGVATTAYVVAERGGRVFVDSTRSGRGTIAVAYSPRVRPGLPVSAPVTWEDLATWDDASGVRPGDVTVATARERFGDGDPWAAAQPEPQELPADLVAEGHTIPVARVAAMHEGKRRARAAREGTA</sequence>
<dbReference type="AlphaFoldDB" id="A0A6P0H5Y3"/>
<evidence type="ECO:0000259" key="1">
    <source>
        <dbReference type="Pfam" id="PF21686"/>
    </source>
</evidence>
<organism evidence="3 5">
    <name type="scientific">Modestobacter muralis</name>
    <dbReference type="NCBI Taxonomy" id="1608614"/>
    <lineage>
        <taxon>Bacteria</taxon>
        <taxon>Bacillati</taxon>
        <taxon>Actinomycetota</taxon>
        <taxon>Actinomycetes</taxon>
        <taxon>Geodermatophilales</taxon>
        <taxon>Geodermatophilaceae</taxon>
        <taxon>Modestobacter</taxon>
    </lineage>
</organism>
<dbReference type="InterPro" id="IPR052171">
    <property type="entry name" value="NHEJ_LigD"/>
</dbReference>
<gene>
    <name evidence="3" type="ORF">G3R41_09610</name>
    <name evidence="2" type="ORF">GCU67_08955</name>
</gene>
<feature type="domain" description="DNA ligase D polymerase" evidence="1">
    <location>
        <begin position="27"/>
        <end position="280"/>
    </location>
</feature>
<keyword evidence="3" id="KW-0436">Ligase</keyword>
<protein>
    <submittedName>
        <fullName evidence="3">ATP-dependent DNA ligase</fullName>
    </submittedName>
</protein>
<dbReference type="EMBL" id="JAAGWB010000021">
    <property type="protein sequence ID" value="NEN51187.1"/>
    <property type="molecule type" value="Genomic_DNA"/>
</dbReference>
<dbReference type="GO" id="GO:0016874">
    <property type="term" value="F:ligase activity"/>
    <property type="evidence" value="ECO:0007669"/>
    <property type="project" value="UniProtKB-KW"/>
</dbReference>
<evidence type="ECO:0000313" key="4">
    <source>
        <dbReference type="Proteomes" id="UP000468828"/>
    </source>
</evidence>
<reference evidence="2 4" key="1">
    <citation type="submission" date="2020-01" db="EMBL/GenBank/DDBJ databases">
        <title>the WGS Modestobacter muralis CPCC 204518.</title>
        <authorList>
            <person name="Jiang Z."/>
        </authorList>
    </citation>
    <scope>NUCLEOTIDE SEQUENCE [LARGE SCALE GENOMIC DNA]</scope>
    <source>
        <strain evidence="2 4">DSM 100205</strain>
    </source>
</reference>
<dbReference type="RefSeq" id="WP_163610876.1">
    <property type="nucleotide sequence ID" value="NZ_JAAGWB010000021.1"/>
</dbReference>
<dbReference type="Proteomes" id="UP000471152">
    <property type="component" value="Unassembled WGS sequence"/>
</dbReference>
<reference evidence="3 5" key="2">
    <citation type="submission" date="2020-02" db="EMBL/GenBank/DDBJ databases">
        <title>The WGS of Modestobacter muralis DSM 100205.</title>
        <authorList>
            <person name="Jiang Z."/>
        </authorList>
    </citation>
    <scope>NUCLEOTIDE SEQUENCE [LARGE SCALE GENOMIC DNA]</scope>
    <source>
        <strain evidence="3 5">DSM 100205</strain>
    </source>
</reference>
<evidence type="ECO:0000313" key="2">
    <source>
        <dbReference type="EMBL" id="NEK94299.1"/>
    </source>
</evidence>
<dbReference type="PANTHER" id="PTHR42705:SF2">
    <property type="entry name" value="BIFUNCTIONAL NON-HOMOLOGOUS END JOINING PROTEIN LIGD"/>
    <property type="match status" value="1"/>
</dbReference>
<evidence type="ECO:0000313" key="3">
    <source>
        <dbReference type="EMBL" id="NEN51187.1"/>
    </source>
</evidence>
<dbReference type="Pfam" id="PF21686">
    <property type="entry name" value="LigD_Prim-Pol"/>
    <property type="match status" value="1"/>
</dbReference>
<accession>A0A6P0H5Y3</accession>
<comment type="caution">
    <text evidence="3">The sequence shown here is derived from an EMBL/GenBank/DDBJ whole genome shotgun (WGS) entry which is preliminary data.</text>
</comment>
<evidence type="ECO:0000313" key="5">
    <source>
        <dbReference type="Proteomes" id="UP000471152"/>
    </source>
</evidence>
<dbReference type="Gene3D" id="3.90.920.10">
    <property type="entry name" value="DNA primase, PRIM domain"/>
    <property type="match status" value="1"/>
</dbReference>
<dbReference type="InterPro" id="IPR014145">
    <property type="entry name" value="LigD_pol_dom"/>
</dbReference>
<dbReference type="Proteomes" id="UP000468828">
    <property type="component" value="Unassembled WGS sequence"/>
</dbReference>